<reference evidence="1" key="1">
    <citation type="submission" date="2018-11" db="EMBL/GenBank/DDBJ databases">
        <authorList>
            <consortium name="Pathogen Informatics"/>
        </authorList>
    </citation>
    <scope>NUCLEOTIDE SEQUENCE</scope>
</reference>
<evidence type="ECO:0000313" key="1">
    <source>
        <dbReference type="EMBL" id="VEL37618.1"/>
    </source>
</evidence>
<accession>A0A3S5ATV6</accession>
<organism evidence="1 2">
    <name type="scientific">Protopolystoma xenopodis</name>
    <dbReference type="NCBI Taxonomy" id="117903"/>
    <lineage>
        <taxon>Eukaryota</taxon>
        <taxon>Metazoa</taxon>
        <taxon>Spiralia</taxon>
        <taxon>Lophotrochozoa</taxon>
        <taxon>Platyhelminthes</taxon>
        <taxon>Monogenea</taxon>
        <taxon>Polyopisthocotylea</taxon>
        <taxon>Polystomatidea</taxon>
        <taxon>Polystomatidae</taxon>
        <taxon>Protopolystoma</taxon>
    </lineage>
</organism>
<dbReference type="Proteomes" id="UP000784294">
    <property type="component" value="Unassembled WGS sequence"/>
</dbReference>
<protein>
    <submittedName>
        <fullName evidence="1">Uncharacterized protein</fullName>
    </submittedName>
</protein>
<dbReference type="AlphaFoldDB" id="A0A3S5ATV6"/>
<dbReference type="EMBL" id="CAAALY010255517">
    <property type="protein sequence ID" value="VEL37618.1"/>
    <property type="molecule type" value="Genomic_DNA"/>
</dbReference>
<evidence type="ECO:0000313" key="2">
    <source>
        <dbReference type="Proteomes" id="UP000784294"/>
    </source>
</evidence>
<proteinExistence type="predicted"/>
<name>A0A3S5ATV6_9PLAT</name>
<keyword evidence="2" id="KW-1185">Reference proteome</keyword>
<comment type="caution">
    <text evidence="1">The sequence shown here is derived from an EMBL/GenBank/DDBJ whole genome shotgun (WGS) entry which is preliminary data.</text>
</comment>
<sequence>MVSSSIRSSNGCISNSLDAEVFGVVSDLMLGAKKGAVR</sequence>
<gene>
    <name evidence="1" type="ORF">PXEA_LOCUS31058</name>
</gene>